<feature type="region of interest" description="Disordered" evidence="1">
    <location>
        <begin position="1"/>
        <end position="27"/>
    </location>
</feature>
<name>A0A8I0AAC9_9FIRM</name>
<keyword evidence="3" id="KW-1185">Reference proteome</keyword>
<protein>
    <recommendedName>
        <fullName evidence="4">DUF4315 family protein</fullName>
    </recommendedName>
</protein>
<evidence type="ECO:0000313" key="2">
    <source>
        <dbReference type="EMBL" id="MBC5651549.1"/>
    </source>
</evidence>
<comment type="caution">
    <text evidence="2">The sequence shown here is derived from an EMBL/GenBank/DDBJ whole genome shotgun (WGS) entry which is preliminary data.</text>
</comment>
<sequence>MARNMNRETLEQKIAKTERAISRNREQNDRLTAELEDLHKKKKAILNEEILKAIAGSEKSYEEILSFIQGKTDTDSREEE</sequence>
<reference evidence="2 3" key="1">
    <citation type="submission" date="2020-08" db="EMBL/GenBank/DDBJ databases">
        <title>Genome public.</title>
        <authorList>
            <person name="Liu C."/>
            <person name="Sun Q."/>
        </authorList>
    </citation>
    <scope>NUCLEOTIDE SEQUENCE [LARGE SCALE GENOMIC DNA]</scope>
    <source>
        <strain evidence="2 3">BX17</strain>
    </source>
</reference>
<dbReference type="AlphaFoldDB" id="A0A8I0AAC9"/>
<accession>A0A8I0AAC9</accession>
<dbReference type="Proteomes" id="UP000652847">
    <property type="component" value="Unassembled WGS sequence"/>
</dbReference>
<evidence type="ECO:0000256" key="1">
    <source>
        <dbReference type="SAM" id="MobiDB-lite"/>
    </source>
</evidence>
<evidence type="ECO:0000313" key="3">
    <source>
        <dbReference type="Proteomes" id="UP000652847"/>
    </source>
</evidence>
<gene>
    <name evidence="2" type="ORF">H8S54_10570</name>
</gene>
<evidence type="ECO:0008006" key="4">
    <source>
        <dbReference type="Google" id="ProtNLM"/>
    </source>
</evidence>
<proteinExistence type="predicted"/>
<dbReference type="RefSeq" id="WP_117854242.1">
    <property type="nucleotide sequence ID" value="NZ_JACOOT010000024.1"/>
</dbReference>
<dbReference type="EMBL" id="JACOOT010000024">
    <property type="protein sequence ID" value="MBC5651549.1"/>
    <property type="molecule type" value="Genomic_DNA"/>
</dbReference>
<organism evidence="2 3">
    <name type="scientific">Blautia segnis</name>
    <dbReference type="NCBI Taxonomy" id="2763030"/>
    <lineage>
        <taxon>Bacteria</taxon>
        <taxon>Bacillati</taxon>
        <taxon>Bacillota</taxon>
        <taxon>Clostridia</taxon>
        <taxon>Lachnospirales</taxon>
        <taxon>Lachnospiraceae</taxon>
        <taxon>Blautia</taxon>
    </lineage>
</organism>